<keyword evidence="2 4" id="KW-0472">Membrane</keyword>
<evidence type="ECO:0000256" key="3">
    <source>
        <dbReference type="ARBA" id="ARBA00023237"/>
    </source>
</evidence>
<evidence type="ECO:0000256" key="5">
    <source>
        <dbReference type="SAM" id="Phobius"/>
    </source>
</evidence>
<dbReference type="InterPro" id="IPR006664">
    <property type="entry name" value="OMP_bac"/>
</dbReference>
<keyword evidence="3" id="KW-0998">Cell outer membrane</keyword>
<dbReference type="PROSITE" id="PS51257">
    <property type="entry name" value="PROKAR_LIPOPROTEIN"/>
    <property type="match status" value="1"/>
</dbReference>
<evidence type="ECO:0000256" key="2">
    <source>
        <dbReference type="ARBA" id="ARBA00023136"/>
    </source>
</evidence>
<sequence>MNRFLQRSTLALATVAVLATGCANMNETQSNTAKGAGAGAAAGAAIGALTAGGHTGRSAVTGAAVGAGVGALGAYIWSNRMEQQRQSMQRATEGTGVAVTKTADNQLKLDIPSDISFETGRADIEPDFRRVLDQFATGLRQNPTATVRVIGHTDSTGSDAINDPLSLNRANSVRDYLIDRGANGANIATSGRGSHEPIASNTTEAGRARNRRVEIFMGEQQAAH</sequence>
<protein>
    <submittedName>
        <fullName evidence="9">OmpA family protein</fullName>
    </submittedName>
</protein>
<dbReference type="PRINTS" id="PR01021">
    <property type="entry name" value="OMPADOMAIN"/>
</dbReference>
<dbReference type="Pfam" id="PF00691">
    <property type="entry name" value="OmpA"/>
    <property type="match status" value="1"/>
</dbReference>
<dbReference type="InterPro" id="IPR036737">
    <property type="entry name" value="OmpA-like_sf"/>
</dbReference>
<evidence type="ECO:0000256" key="4">
    <source>
        <dbReference type="PROSITE-ProRule" id="PRU00473"/>
    </source>
</evidence>
<dbReference type="Pfam" id="PF13488">
    <property type="entry name" value="Gly-zipper_Omp"/>
    <property type="match status" value="1"/>
</dbReference>
<dbReference type="GO" id="GO:0009279">
    <property type="term" value="C:cell outer membrane"/>
    <property type="evidence" value="ECO:0007669"/>
    <property type="project" value="UniProtKB-SubCell"/>
</dbReference>
<dbReference type="PANTHER" id="PTHR30329">
    <property type="entry name" value="STATOR ELEMENT OF FLAGELLAR MOTOR COMPLEX"/>
    <property type="match status" value="1"/>
</dbReference>
<evidence type="ECO:0000256" key="1">
    <source>
        <dbReference type="ARBA" id="ARBA00004442"/>
    </source>
</evidence>
<dbReference type="SUPFAM" id="SSF103088">
    <property type="entry name" value="OmpA-like"/>
    <property type="match status" value="1"/>
</dbReference>
<dbReference type="Proteomes" id="UP000675920">
    <property type="component" value="Unplaced"/>
</dbReference>
<organism evidence="8 9">
    <name type="scientific">Derxia gummosa DSM 723</name>
    <dbReference type="NCBI Taxonomy" id="1121388"/>
    <lineage>
        <taxon>Bacteria</taxon>
        <taxon>Pseudomonadati</taxon>
        <taxon>Pseudomonadota</taxon>
        <taxon>Betaproteobacteria</taxon>
        <taxon>Burkholderiales</taxon>
        <taxon>Alcaligenaceae</taxon>
        <taxon>Derxia</taxon>
    </lineage>
</organism>
<feature type="domain" description="OmpA-like" evidence="7">
    <location>
        <begin position="104"/>
        <end position="221"/>
    </location>
</feature>
<feature type="signal peptide" evidence="6">
    <location>
        <begin position="1"/>
        <end position="25"/>
    </location>
</feature>
<dbReference type="AlphaFoldDB" id="A0A8B6X0T1"/>
<dbReference type="InterPro" id="IPR050330">
    <property type="entry name" value="Bact_OuterMem_StrucFunc"/>
</dbReference>
<feature type="chain" id="PRO_5034554797" evidence="6">
    <location>
        <begin position="26"/>
        <end position="224"/>
    </location>
</feature>
<comment type="subcellular location">
    <subcellularLocation>
        <location evidence="1">Cell outer membrane</location>
    </subcellularLocation>
</comment>
<dbReference type="OrthoDB" id="1149075at2"/>
<dbReference type="InterPro" id="IPR039567">
    <property type="entry name" value="Gly-zipper"/>
</dbReference>
<accession>A0A8B6X0T1</accession>
<evidence type="ECO:0000313" key="8">
    <source>
        <dbReference type="Proteomes" id="UP000675920"/>
    </source>
</evidence>
<dbReference type="PRINTS" id="PR01023">
    <property type="entry name" value="NAFLGMOTY"/>
</dbReference>
<reference evidence="9" key="2">
    <citation type="submission" date="2025-08" db="UniProtKB">
        <authorList>
            <consortium name="RefSeq"/>
        </authorList>
    </citation>
    <scope>IDENTIFICATION</scope>
</reference>
<keyword evidence="5" id="KW-1133">Transmembrane helix</keyword>
<evidence type="ECO:0000256" key="6">
    <source>
        <dbReference type="SAM" id="SignalP"/>
    </source>
</evidence>
<feature type="transmembrane region" description="Helical" evidence="5">
    <location>
        <begin position="59"/>
        <end position="78"/>
    </location>
</feature>
<proteinExistence type="predicted"/>
<keyword evidence="5" id="KW-0812">Transmembrane</keyword>
<dbReference type="RefSeq" id="WP_028310049.1">
    <property type="nucleotide sequence ID" value="NZ_AXWS01000007.1"/>
</dbReference>
<dbReference type="PANTHER" id="PTHR30329:SF21">
    <property type="entry name" value="LIPOPROTEIN YIAD-RELATED"/>
    <property type="match status" value="1"/>
</dbReference>
<evidence type="ECO:0000259" key="7">
    <source>
        <dbReference type="PROSITE" id="PS51123"/>
    </source>
</evidence>
<dbReference type="InterPro" id="IPR006665">
    <property type="entry name" value="OmpA-like"/>
</dbReference>
<dbReference type="Gene3D" id="3.30.1330.60">
    <property type="entry name" value="OmpA-like domain"/>
    <property type="match status" value="1"/>
</dbReference>
<dbReference type="CDD" id="cd07185">
    <property type="entry name" value="OmpA_C-like"/>
    <property type="match status" value="1"/>
</dbReference>
<dbReference type="PROSITE" id="PS51123">
    <property type="entry name" value="OMPA_2"/>
    <property type="match status" value="1"/>
</dbReference>
<reference evidence="9" key="1">
    <citation type="journal article" date="2007" name="FEMS Microbiol. Lett.">
        <title>A molecular Swiss army knife: OmpA structure, function and expression.</title>
        <authorList>
            <person name="Smith S.G."/>
            <person name="Mahon V."/>
            <person name="Lambert M.A."/>
            <person name="Fagan R.P."/>
        </authorList>
    </citation>
    <scope>NUCLEOTIDE SEQUENCE</scope>
</reference>
<keyword evidence="6" id="KW-0732">Signal</keyword>
<keyword evidence="8" id="KW-1185">Reference proteome</keyword>
<name>A0A8B6X0T1_9BURK</name>
<evidence type="ECO:0000313" key="9">
    <source>
        <dbReference type="RefSeq" id="WP_028310049.1"/>
    </source>
</evidence>